<comment type="caution">
    <text evidence="1">The sequence shown here is derived from an EMBL/GenBank/DDBJ whole genome shotgun (WGS) entry which is preliminary data.</text>
</comment>
<dbReference type="Proteomes" id="UP001361239">
    <property type="component" value="Unassembled WGS sequence"/>
</dbReference>
<dbReference type="Pfam" id="PF10013">
    <property type="entry name" value="DUF2256"/>
    <property type="match status" value="1"/>
</dbReference>
<dbReference type="PANTHER" id="PTHR37463">
    <property type="entry name" value="GSL3115 PROTEIN"/>
    <property type="match status" value="1"/>
</dbReference>
<dbReference type="RefSeq" id="WP_339586548.1">
    <property type="nucleotide sequence ID" value="NZ_JBBHJZ010000001.1"/>
</dbReference>
<accession>A0ABU8RV56</accession>
<sequence>MPSDCDETLTHKKPHLPVKICAACERPFTWRKKWARDWEQVKYCSQRCRSGLMRAPCVGGLNGDAQP</sequence>
<proteinExistence type="predicted"/>
<organism evidence="1 2">
    <name type="scientific">Novosphingobium anseongense</name>
    <dbReference type="NCBI Taxonomy" id="3133436"/>
    <lineage>
        <taxon>Bacteria</taxon>
        <taxon>Pseudomonadati</taxon>
        <taxon>Pseudomonadota</taxon>
        <taxon>Alphaproteobacteria</taxon>
        <taxon>Sphingomonadales</taxon>
        <taxon>Sphingomonadaceae</taxon>
        <taxon>Novosphingobium</taxon>
    </lineage>
</organism>
<evidence type="ECO:0000313" key="1">
    <source>
        <dbReference type="EMBL" id="MEJ5976642.1"/>
    </source>
</evidence>
<gene>
    <name evidence="1" type="ORF">WG901_08350</name>
</gene>
<evidence type="ECO:0000313" key="2">
    <source>
        <dbReference type="Proteomes" id="UP001361239"/>
    </source>
</evidence>
<dbReference type="EMBL" id="JBBHJZ010000001">
    <property type="protein sequence ID" value="MEJ5976642.1"/>
    <property type="molecule type" value="Genomic_DNA"/>
</dbReference>
<dbReference type="PANTHER" id="PTHR37463:SF1">
    <property type="entry name" value="DUF2256 DOMAIN-CONTAINING PROTEIN"/>
    <property type="match status" value="1"/>
</dbReference>
<protein>
    <submittedName>
        <fullName evidence="1">DUF2256 domain-containing protein</fullName>
    </submittedName>
</protein>
<dbReference type="InterPro" id="IPR017136">
    <property type="entry name" value="UCP037205"/>
</dbReference>
<reference evidence="1 2" key="1">
    <citation type="submission" date="2024-03" db="EMBL/GenBank/DDBJ databases">
        <authorList>
            <person name="Jo J.-H."/>
        </authorList>
    </citation>
    <scope>NUCLEOTIDE SEQUENCE [LARGE SCALE GENOMIC DNA]</scope>
    <source>
        <strain evidence="1 2">PS1R-30</strain>
    </source>
</reference>
<name>A0ABU8RV56_9SPHN</name>
<keyword evidence="2" id="KW-1185">Reference proteome</keyword>